<dbReference type="InterPro" id="IPR003352">
    <property type="entry name" value="PTS_EIIC"/>
</dbReference>
<evidence type="ECO:0000256" key="5">
    <source>
        <dbReference type="ARBA" id="ARBA00022692"/>
    </source>
</evidence>
<feature type="transmembrane region" description="Helical" evidence="9">
    <location>
        <begin position="73"/>
        <end position="91"/>
    </location>
</feature>
<feature type="transmembrane region" description="Helical" evidence="9">
    <location>
        <begin position="354"/>
        <end position="371"/>
    </location>
</feature>
<evidence type="ECO:0000256" key="2">
    <source>
        <dbReference type="ARBA" id="ARBA00022448"/>
    </source>
</evidence>
<dbReference type="RefSeq" id="WP_209453447.1">
    <property type="nucleotide sequence ID" value="NZ_JAGGLT010000009.1"/>
</dbReference>
<dbReference type="Proteomes" id="UP001166402">
    <property type="component" value="Unassembled WGS sequence"/>
</dbReference>
<dbReference type="PROSITE" id="PS51105">
    <property type="entry name" value="PTS_EIIC_TYPE_3"/>
    <property type="match status" value="1"/>
</dbReference>
<feature type="transmembrane region" description="Helical" evidence="9">
    <location>
        <begin position="32"/>
        <end position="53"/>
    </location>
</feature>
<evidence type="ECO:0000313" key="12">
    <source>
        <dbReference type="Proteomes" id="UP001166402"/>
    </source>
</evidence>
<dbReference type="PANTHER" id="PTHR33989">
    <property type="match status" value="1"/>
</dbReference>
<comment type="caution">
    <text evidence="11">The sequence shown here is derived from an EMBL/GenBank/DDBJ whole genome shotgun (WGS) entry which is preliminary data.</text>
</comment>
<feature type="transmembrane region" description="Helical" evidence="9">
    <location>
        <begin position="377"/>
        <end position="396"/>
    </location>
</feature>
<keyword evidence="5 9" id="KW-0812">Transmembrane</keyword>
<dbReference type="EMBL" id="JAGGLT010000009">
    <property type="protein sequence ID" value="MBP2071555.1"/>
    <property type="molecule type" value="Genomic_DNA"/>
</dbReference>
<keyword evidence="3 8" id="KW-1003">Cell membrane</keyword>
<dbReference type="InterPro" id="IPR051088">
    <property type="entry name" value="PTS_Sugar-EIIC/EIIB"/>
</dbReference>
<comment type="function">
    <text evidence="8">The phosphoenolpyruvate-dependent sugar phosphotransferase system (PTS), a major carbohydrate active -transport system, catalyzes the phosphorylation of incoming sugar substrates concomitant with their translocation across the cell membrane.</text>
</comment>
<gene>
    <name evidence="11" type="ORF">J2Z80_001075</name>
</gene>
<proteinExistence type="predicted"/>
<evidence type="ECO:0000256" key="8">
    <source>
        <dbReference type="PIRNR" id="PIRNR006351"/>
    </source>
</evidence>
<dbReference type="PANTHER" id="PTHR33989:SF11">
    <property type="entry name" value="LICHENAN PERMEASE IIC COMPONENT"/>
    <property type="match status" value="1"/>
</dbReference>
<sequence length="416" mass="45476">MDAFTNFIQNILVPPLVKIGNEKHLVAIRNGLAVTLPFIIVGSIFLIVSSLPIPGWDKIIGKYSDLLSVPVNVSFGILALLTAAGIGFYLSKELKVDPISGALLSLVAFLTTQITDKFALDTSNFGSTGLFTAIIVPIISVEVLRYFIKKDIVIKLPEGVPPAVSNSFVSLLPASVIIIALWIIRAVFGFDITSFLQKVFSPLVFALNSLPGIFVYVLLVLLFWTVGIHGDNIMGAIGGPIFLQFITANTKAFLAHQPIPYITAQGFVDFFVNVGGTGATIGLVILMLFSKSKTYKSLGRLAFPSGIFMINEPITFGFPIVFNPTIMIPYVGTGLLLTVTTYILMFFNIISKPAILVPWTTPPIISEYLITGGDWRAAVWGAIEILISILIYYPFFKAEEKKQLILEKNEAIEEYN</sequence>
<name>A0ABS4ND48_9THEO</name>
<keyword evidence="4 8" id="KW-0762">Sugar transport</keyword>
<protein>
    <recommendedName>
        <fullName evidence="8">Permease IIC component</fullName>
    </recommendedName>
</protein>
<evidence type="ECO:0000256" key="7">
    <source>
        <dbReference type="ARBA" id="ARBA00023136"/>
    </source>
</evidence>
<evidence type="ECO:0000256" key="3">
    <source>
        <dbReference type="ARBA" id="ARBA00022475"/>
    </source>
</evidence>
<evidence type="ECO:0000256" key="4">
    <source>
        <dbReference type="ARBA" id="ARBA00022597"/>
    </source>
</evidence>
<feature type="transmembrane region" description="Helical" evidence="9">
    <location>
        <begin position="168"/>
        <end position="188"/>
    </location>
</feature>
<dbReference type="PIRSF" id="PIRSF006351">
    <property type="entry name" value="PTS_EIIC-Cellobiose"/>
    <property type="match status" value="1"/>
</dbReference>
<feature type="transmembrane region" description="Helical" evidence="9">
    <location>
        <begin position="328"/>
        <end position="347"/>
    </location>
</feature>
<keyword evidence="7 8" id="KW-0472">Membrane</keyword>
<evidence type="ECO:0000256" key="1">
    <source>
        <dbReference type="ARBA" id="ARBA00004651"/>
    </source>
</evidence>
<dbReference type="InterPro" id="IPR004796">
    <property type="entry name" value="PTS_IIC_cello"/>
</dbReference>
<evidence type="ECO:0000313" key="11">
    <source>
        <dbReference type="EMBL" id="MBP2071555.1"/>
    </source>
</evidence>
<evidence type="ECO:0000256" key="9">
    <source>
        <dbReference type="SAM" id="Phobius"/>
    </source>
</evidence>
<dbReference type="InterPro" id="IPR004501">
    <property type="entry name" value="PTS_EIIC_3"/>
</dbReference>
<feature type="transmembrane region" description="Helical" evidence="9">
    <location>
        <begin position="127"/>
        <end position="148"/>
    </location>
</feature>
<evidence type="ECO:0000256" key="6">
    <source>
        <dbReference type="ARBA" id="ARBA00022989"/>
    </source>
</evidence>
<feature type="transmembrane region" description="Helical" evidence="9">
    <location>
        <begin position="301"/>
        <end position="322"/>
    </location>
</feature>
<comment type="subcellular location">
    <subcellularLocation>
        <location evidence="1">Cell membrane</location>
        <topology evidence="1">Multi-pass membrane protein</topology>
    </subcellularLocation>
</comment>
<keyword evidence="6 9" id="KW-1133">Transmembrane helix</keyword>
<dbReference type="NCBIfam" id="TIGR00410">
    <property type="entry name" value="lacE"/>
    <property type="match status" value="1"/>
</dbReference>
<accession>A0ABS4ND48</accession>
<feature type="transmembrane region" description="Helical" evidence="9">
    <location>
        <begin position="200"/>
        <end position="226"/>
    </location>
</feature>
<evidence type="ECO:0000259" key="10">
    <source>
        <dbReference type="PROSITE" id="PS51105"/>
    </source>
</evidence>
<dbReference type="Pfam" id="PF02378">
    <property type="entry name" value="PTS_EIIC"/>
    <property type="match status" value="1"/>
</dbReference>
<feature type="transmembrane region" description="Helical" evidence="9">
    <location>
        <begin position="233"/>
        <end position="250"/>
    </location>
</feature>
<feature type="transmembrane region" description="Helical" evidence="9">
    <location>
        <begin position="270"/>
        <end position="289"/>
    </location>
</feature>
<feature type="domain" description="PTS EIIC type-3" evidence="10">
    <location>
        <begin position="8"/>
        <end position="395"/>
    </location>
</feature>
<feature type="transmembrane region" description="Helical" evidence="9">
    <location>
        <begin position="98"/>
        <end position="115"/>
    </location>
</feature>
<organism evidence="11 12">
    <name type="scientific">Thermoanaerobacterium butyriciformans</name>
    <dbReference type="NCBI Taxonomy" id="1702242"/>
    <lineage>
        <taxon>Bacteria</taxon>
        <taxon>Bacillati</taxon>
        <taxon>Bacillota</taxon>
        <taxon>Clostridia</taxon>
        <taxon>Thermoanaerobacterales</taxon>
        <taxon>Thermoanaerobacteraceae</taxon>
        <taxon>Thermoanaerobacterium</taxon>
    </lineage>
</organism>
<reference evidence="11" key="1">
    <citation type="submission" date="2021-03" db="EMBL/GenBank/DDBJ databases">
        <title>Genomic Encyclopedia of Type Strains, Phase IV (KMG-IV): sequencing the most valuable type-strain genomes for metagenomic binning, comparative biology and taxonomic classification.</title>
        <authorList>
            <person name="Goeker M."/>
        </authorList>
    </citation>
    <scope>NUCLEOTIDE SEQUENCE</scope>
    <source>
        <strain evidence="11">DSM 101588</strain>
    </source>
</reference>
<keyword evidence="2 8" id="KW-0813">Transport</keyword>
<keyword evidence="12" id="KW-1185">Reference proteome</keyword>